<evidence type="ECO:0000256" key="1">
    <source>
        <dbReference type="ARBA" id="ARBA00004651"/>
    </source>
</evidence>
<feature type="transmembrane region" description="Helical" evidence="7">
    <location>
        <begin position="21"/>
        <end position="42"/>
    </location>
</feature>
<feature type="transmembrane region" description="Helical" evidence="7">
    <location>
        <begin position="118"/>
        <end position="134"/>
    </location>
</feature>
<dbReference type="GO" id="GO:0009103">
    <property type="term" value="P:lipopolysaccharide biosynthetic process"/>
    <property type="evidence" value="ECO:0007669"/>
    <property type="project" value="TreeGrafter"/>
</dbReference>
<dbReference type="GO" id="GO:0044038">
    <property type="term" value="P:cell wall macromolecule biosynthetic process"/>
    <property type="evidence" value="ECO:0007669"/>
    <property type="project" value="TreeGrafter"/>
</dbReference>
<dbReference type="GO" id="GO:0016780">
    <property type="term" value="F:phosphotransferase activity, for other substituted phosphate groups"/>
    <property type="evidence" value="ECO:0007669"/>
    <property type="project" value="InterPro"/>
</dbReference>
<evidence type="ECO:0000256" key="3">
    <source>
        <dbReference type="ARBA" id="ARBA00022679"/>
    </source>
</evidence>
<evidence type="ECO:0000256" key="2">
    <source>
        <dbReference type="ARBA" id="ARBA00022475"/>
    </source>
</evidence>
<accession>X0U1I0</accession>
<keyword evidence="2" id="KW-1003">Cell membrane</keyword>
<dbReference type="CDD" id="cd06853">
    <property type="entry name" value="GT_WecA_like"/>
    <property type="match status" value="1"/>
</dbReference>
<evidence type="ECO:0000313" key="8">
    <source>
        <dbReference type="EMBL" id="GAF99628.1"/>
    </source>
</evidence>
<keyword evidence="3" id="KW-0808">Transferase</keyword>
<dbReference type="InterPro" id="IPR000715">
    <property type="entry name" value="Glycosyl_transferase_4"/>
</dbReference>
<name>X0U1I0_9ZZZZ</name>
<dbReference type="AlphaFoldDB" id="X0U1I0"/>
<proteinExistence type="predicted"/>
<dbReference type="PROSITE" id="PS01348">
    <property type="entry name" value="MRAY_2"/>
    <property type="match status" value="1"/>
</dbReference>
<comment type="subcellular location">
    <subcellularLocation>
        <location evidence="1">Cell membrane</location>
        <topology evidence="1">Multi-pass membrane protein</topology>
    </subcellularLocation>
</comment>
<feature type="transmembrane region" description="Helical" evidence="7">
    <location>
        <begin position="54"/>
        <end position="73"/>
    </location>
</feature>
<evidence type="ECO:0000256" key="5">
    <source>
        <dbReference type="ARBA" id="ARBA00022989"/>
    </source>
</evidence>
<feature type="transmembrane region" description="Helical" evidence="7">
    <location>
        <begin position="221"/>
        <end position="241"/>
    </location>
</feature>
<feature type="transmembrane region" description="Helical" evidence="7">
    <location>
        <begin position="141"/>
        <end position="162"/>
    </location>
</feature>
<dbReference type="InterPro" id="IPR018480">
    <property type="entry name" value="PNAcMuramoyl-5peptid_Trfase_CS"/>
</dbReference>
<dbReference type="PANTHER" id="PTHR22926:SF3">
    <property type="entry name" value="UNDECAPRENYL-PHOSPHATE ALPHA-N-ACETYLGLUCOSAMINYL 1-PHOSPHATE TRANSFERASE"/>
    <property type="match status" value="1"/>
</dbReference>
<dbReference type="GO" id="GO:0005886">
    <property type="term" value="C:plasma membrane"/>
    <property type="evidence" value="ECO:0007669"/>
    <property type="project" value="UniProtKB-SubCell"/>
</dbReference>
<dbReference type="GO" id="GO:0071555">
    <property type="term" value="P:cell wall organization"/>
    <property type="evidence" value="ECO:0007669"/>
    <property type="project" value="TreeGrafter"/>
</dbReference>
<feature type="transmembrane region" description="Helical" evidence="7">
    <location>
        <begin position="168"/>
        <end position="190"/>
    </location>
</feature>
<dbReference type="Pfam" id="PF00953">
    <property type="entry name" value="Glycos_transf_4"/>
    <property type="match status" value="1"/>
</dbReference>
<keyword evidence="5 7" id="KW-1133">Transmembrane helix</keyword>
<evidence type="ECO:0000256" key="6">
    <source>
        <dbReference type="ARBA" id="ARBA00023136"/>
    </source>
</evidence>
<evidence type="ECO:0000256" key="7">
    <source>
        <dbReference type="SAM" id="Phobius"/>
    </source>
</evidence>
<reference evidence="8" key="1">
    <citation type="journal article" date="2014" name="Front. Microbiol.">
        <title>High frequency of phylogenetically diverse reductive dehalogenase-homologous genes in deep subseafloor sedimentary metagenomes.</title>
        <authorList>
            <person name="Kawai M."/>
            <person name="Futagami T."/>
            <person name="Toyoda A."/>
            <person name="Takaki Y."/>
            <person name="Nishi S."/>
            <person name="Hori S."/>
            <person name="Arai W."/>
            <person name="Tsubouchi T."/>
            <person name="Morono Y."/>
            <person name="Uchiyama I."/>
            <person name="Ito T."/>
            <person name="Fujiyama A."/>
            <person name="Inagaki F."/>
            <person name="Takami H."/>
        </authorList>
    </citation>
    <scope>NUCLEOTIDE SEQUENCE</scope>
    <source>
        <strain evidence="8">Expedition CK06-06</strain>
    </source>
</reference>
<keyword evidence="4 7" id="KW-0812">Transmembrane</keyword>
<dbReference type="PANTHER" id="PTHR22926">
    <property type="entry name" value="PHOSPHO-N-ACETYLMURAMOYL-PENTAPEPTIDE-TRANSFERASE"/>
    <property type="match status" value="1"/>
</dbReference>
<feature type="transmembrane region" description="Helical" evidence="7">
    <location>
        <begin position="85"/>
        <end position="106"/>
    </location>
</feature>
<evidence type="ECO:0000256" key="4">
    <source>
        <dbReference type="ARBA" id="ARBA00022692"/>
    </source>
</evidence>
<protein>
    <submittedName>
        <fullName evidence="8">Uncharacterized protein</fullName>
    </submittedName>
</protein>
<organism evidence="8">
    <name type="scientific">marine sediment metagenome</name>
    <dbReference type="NCBI Taxonomy" id="412755"/>
    <lineage>
        <taxon>unclassified sequences</taxon>
        <taxon>metagenomes</taxon>
        <taxon>ecological metagenomes</taxon>
    </lineage>
</organism>
<comment type="caution">
    <text evidence="8">The sequence shown here is derived from an EMBL/GenBank/DDBJ whole genome shotgun (WGS) entry which is preliminary data.</text>
</comment>
<gene>
    <name evidence="8" type="ORF">S01H1_45151</name>
</gene>
<dbReference type="EMBL" id="BARS01028830">
    <property type="protein sequence ID" value="GAF99628.1"/>
    <property type="molecule type" value="Genomic_DNA"/>
</dbReference>
<feature type="transmembrane region" description="Helical" evidence="7">
    <location>
        <begin position="247"/>
        <end position="263"/>
    </location>
</feature>
<feature type="non-terminal residue" evidence="8">
    <location>
        <position position="264"/>
    </location>
</feature>
<sequence>MLLGLFDDLRLASPKAKLAGVSAVAVLLILVGLGDDTILIALRSTGIHLDDMEPWLILAYSVPLTWFITVGACNATNLIDGIDGLCSGVLGIIAAGFLVLSVHLHLWYDWHPWDVQRVTLSLAMMGAALGFLPFNRSPAKIFMGDAGSMLLGLNAAILILLFTKSSAIRWLLGSLMVFGLPLADMVLTLARRWRNQRPLMQGDRSHFYDQLVDRGWPVKRVVGISYVLAAFFAVMWCVSITLRTRYILLVYSLVIAGVIALIIR</sequence>
<keyword evidence="6 7" id="KW-0472">Membrane</keyword>